<dbReference type="AlphaFoldDB" id="A0A3P7NID5"/>
<dbReference type="EMBL" id="UYRU01046550">
    <property type="protein sequence ID" value="VDN09179.1"/>
    <property type="molecule type" value="Genomic_DNA"/>
</dbReference>
<feature type="region of interest" description="Disordered" evidence="1">
    <location>
        <begin position="95"/>
        <end position="115"/>
    </location>
</feature>
<feature type="region of interest" description="Disordered" evidence="1">
    <location>
        <begin position="1"/>
        <end position="38"/>
    </location>
</feature>
<proteinExistence type="predicted"/>
<gene>
    <name evidence="2" type="ORF">DILT_LOCUS5010</name>
</gene>
<dbReference type="Proteomes" id="UP000281553">
    <property type="component" value="Unassembled WGS sequence"/>
</dbReference>
<reference evidence="2 3" key="1">
    <citation type="submission" date="2018-11" db="EMBL/GenBank/DDBJ databases">
        <authorList>
            <consortium name="Pathogen Informatics"/>
        </authorList>
    </citation>
    <scope>NUCLEOTIDE SEQUENCE [LARGE SCALE GENOMIC DNA]</scope>
</reference>
<sequence>MEVEEEVRVMSSPTTRAQKPPSPAPVTEPQLVPSMSPERVKKEVEVLKTYQAELSPPSGSSLIKESRVGPDSIPRSLLTQELLSKFQEGELMATEEVPPTVADGTPRVVPTEDVPMLVPSKIETTLSAAKPRDDLGLLPPRADDSRPVENDFIVASEGLKRKEMGPVGHADSYARQIAAEELADTLGLDADVELVSVLKQSEEPSAEAVVIEDEIKAVKLEPKAQVSPILLRPTVSEQPSPECIRILDGLHVDTGKHVSPPSLPWISTII</sequence>
<protein>
    <submittedName>
        <fullName evidence="2">Uncharacterized protein</fullName>
    </submittedName>
</protein>
<accession>A0A3P7NID5</accession>
<evidence type="ECO:0000313" key="3">
    <source>
        <dbReference type="Proteomes" id="UP000281553"/>
    </source>
</evidence>
<organism evidence="2 3">
    <name type="scientific">Dibothriocephalus latus</name>
    <name type="common">Fish tapeworm</name>
    <name type="synonym">Diphyllobothrium latum</name>
    <dbReference type="NCBI Taxonomy" id="60516"/>
    <lineage>
        <taxon>Eukaryota</taxon>
        <taxon>Metazoa</taxon>
        <taxon>Spiralia</taxon>
        <taxon>Lophotrochozoa</taxon>
        <taxon>Platyhelminthes</taxon>
        <taxon>Cestoda</taxon>
        <taxon>Eucestoda</taxon>
        <taxon>Diphyllobothriidea</taxon>
        <taxon>Diphyllobothriidae</taxon>
        <taxon>Dibothriocephalus</taxon>
    </lineage>
</organism>
<evidence type="ECO:0000256" key="1">
    <source>
        <dbReference type="SAM" id="MobiDB-lite"/>
    </source>
</evidence>
<keyword evidence="3" id="KW-1185">Reference proteome</keyword>
<evidence type="ECO:0000313" key="2">
    <source>
        <dbReference type="EMBL" id="VDN09179.1"/>
    </source>
</evidence>
<name>A0A3P7NID5_DIBLA</name>